<dbReference type="PROSITE" id="PS51257">
    <property type="entry name" value="PROKAR_LIPOPROTEIN"/>
    <property type="match status" value="1"/>
</dbReference>
<feature type="binding site" evidence="13">
    <location>
        <position position="287"/>
    </location>
    <ligand>
        <name>beta-D-galactose</name>
        <dbReference type="ChEBI" id="CHEBI:27667"/>
    </ligand>
</feature>
<evidence type="ECO:0000256" key="9">
    <source>
        <dbReference type="ARBA" id="ARBA00023235"/>
    </source>
</evidence>
<dbReference type="InterPro" id="IPR015443">
    <property type="entry name" value="Aldose_1-epimerase"/>
</dbReference>
<dbReference type="Gene3D" id="2.70.98.10">
    <property type="match status" value="1"/>
</dbReference>
<evidence type="ECO:0000256" key="2">
    <source>
        <dbReference type="ARBA" id="ARBA00001913"/>
    </source>
</evidence>
<protein>
    <recommendedName>
        <fullName evidence="7 11">Aldose 1-epimerase</fullName>
        <ecNumber evidence="6 11">5.1.3.3</ecNumber>
    </recommendedName>
</protein>
<dbReference type="GO" id="GO:0005737">
    <property type="term" value="C:cytoplasm"/>
    <property type="evidence" value="ECO:0007669"/>
    <property type="project" value="TreeGrafter"/>
</dbReference>
<name>A0A5Q0QE64_9SPHI</name>
<dbReference type="AlphaFoldDB" id="A0A5Q0QE64"/>
<evidence type="ECO:0000256" key="14">
    <source>
        <dbReference type="PIRSR" id="PIRSR005096-3"/>
    </source>
</evidence>
<evidence type="ECO:0000313" key="15">
    <source>
        <dbReference type="EMBL" id="QGA27856.1"/>
    </source>
</evidence>
<evidence type="ECO:0000256" key="5">
    <source>
        <dbReference type="ARBA" id="ARBA00011245"/>
    </source>
</evidence>
<evidence type="ECO:0000256" key="4">
    <source>
        <dbReference type="ARBA" id="ARBA00006206"/>
    </source>
</evidence>
<dbReference type="GO" id="GO:0033499">
    <property type="term" value="P:galactose catabolic process via UDP-galactose, Leloir pathway"/>
    <property type="evidence" value="ECO:0007669"/>
    <property type="project" value="TreeGrafter"/>
</dbReference>
<dbReference type="KEGG" id="sphe:GFH32_16670"/>
<dbReference type="GO" id="GO:0030246">
    <property type="term" value="F:carbohydrate binding"/>
    <property type="evidence" value="ECO:0007669"/>
    <property type="project" value="InterPro"/>
</dbReference>
<dbReference type="Proteomes" id="UP000326921">
    <property type="component" value="Chromosome"/>
</dbReference>
<dbReference type="InterPro" id="IPR014718">
    <property type="entry name" value="GH-type_carb-bd"/>
</dbReference>
<keyword evidence="8" id="KW-0106">Calcium</keyword>
<evidence type="ECO:0000256" key="3">
    <source>
        <dbReference type="ARBA" id="ARBA00005028"/>
    </source>
</evidence>
<comment type="similarity">
    <text evidence="4 11">Belongs to the aldose epimerase family.</text>
</comment>
<feature type="active site" description="Proton acceptor" evidence="12">
    <location>
        <position position="353"/>
    </location>
</feature>
<dbReference type="Pfam" id="PF01263">
    <property type="entry name" value="Aldose_epim"/>
    <property type="match status" value="1"/>
</dbReference>
<accession>A0A5Q0QE64</accession>
<dbReference type="InterPro" id="IPR011013">
    <property type="entry name" value="Gal_mutarotase_sf_dom"/>
</dbReference>
<evidence type="ECO:0000256" key="10">
    <source>
        <dbReference type="ARBA" id="ARBA00023277"/>
    </source>
</evidence>
<comment type="pathway">
    <text evidence="3 11">Carbohydrate metabolism; hexose metabolism.</text>
</comment>
<keyword evidence="9 11" id="KW-0413">Isomerase</keyword>
<evidence type="ECO:0000256" key="7">
    <source>
        <dbReference type="ARBA" id="ARBA00014165"/>
    </source>
</evidence>
<dbReference type="EMBL" id="CP045652">
    <property type="protein sequence ID" value="QGA27856.1"/>
    <property type="molecule type" value="Genomic_DNA"/>
</dbReference>
<dbReference type="SUPFAM" id="SSF74650">
    <property type="entry name" value="Galactose mutarotase-like"/>
    <property type="match status" value="1"/>
</dbReference>
<dbReference type="GO" id="GO:0004034">
    <property type="term" value="F:aldose 1-epimerase activity"/>
    <property type="evidence" value="ECO:0007669"/>
    <property type="project" value="UniProtKB-EC"/>
</dbReference>
<evidence type="ECO:0000256" key="8">
    <source>
        <dbReference type="ARBA" id="ARBA00022837"/>
    </source>
</evidence>
<dbReference type="PROSITE" id="PS00545">
    <property type="entry name" value="ALDOSE_1_EPIMERASE"/>
    <property type="match status" value="1"/>
</dbReference>
<evidence type="ECO:0000313" key="16">
    <source>
        <dbReference type="Proteomes" id="UP000326921"/>
    </source>
</evidence>
<evidence type="ECO:0000256" key="12">
    <source>
        <dbReference type="PIRSR" id="PIRSR005096-1"/>
    </source>
</evidence>
<dbReference type="PIRSF" id="PIRSF005096">
    <property type="entry name" value="GALM"/>
    <property type="match status" value="1"/>
</dbReference>
<evidence type="ECO:0000256" key="1">
    <source>
        <dbReference type="ARBA" id="ARBA00001614"/>
    </source>
</evidence>
<reference evidence="15 16" key="1">
    <citation type="submission" date="2019-10" db="EMBL/GenBank/DDBJ databases">
        <authorList>
            <person name="Dong K."/>
        </authorList>
    </citation>
    <scope>NUCLEOTIDE SEQUENCE [LARGE SCALE GENOMIC DNA]</scope>
    <source>
        <strain evidence="16">dk4302</strain>
    </source>
</reference>
<dbReference type="GO" id="GO:0006006">
    <property type="term" value="P:glucose metabolic process"/>
    <property type="evidence" value="ECO:0007669"/>
    <property type="project" value="TreeGrafter"/>
</dbReference>
<dbReference type="PANTHER" id="PTHR10091">
    <property type="entry name" value="ALDOSE-1-EPIMERASE"/>
    <property type="match status" value="1"/>
</dbReference>
<dbReference type="CDD" id="cd09019">
    <property type="entry name" value="galactose_mutarotase_like"/>
    <property type="match status" value="1"/>
</dbReference>
<dbReference type="RefSeq" id="WP_153512683.1">
    <property type="nucleotide sequence ID" value="NZ_CP045652.1"/>
</dbReference>
<comment type="subunit">
    <text evidence="5">Monomer.</text>
</comment>
<dbReference type="InterPro" id="IPR008183">
    <property type="entry name" value="Aldose_1/G6P_1-epimerase"/>
</dbReference>
<dbReference type="EC" id="5.1.3.3" evidence="6 11"/>
<dbReference type="UniPathway" id="UPA00242"/>
<dbReference type="NCBIfam" id="NF008277">
    <property type="entry name" value="PRK11055.1"/>
    <property type="match status" value="1"/>
</dbReference>
<organism evidence="15 16">
    <name type="scientific">Sphingobacterium zhuxiongii</name>
    <dbReference type="NCBI Taxonomy" id="2662364"/>
    <lineage>
        <taxon>Bacteria</taxon>
        <taxon>Pseudomonadati</taxon>
        <taxon>Bacteroidota</taxon>
        <taxon>Sphingobacteriia</taxon>
        <taxon>Sphingobacteriales</taxon>
        <taxon>Sphingobacteriaceae</taxon>
        <taxon>Sphingobacterium</taxon>
    </lineage>
</organism>
<keyword evidence="16" id="KW-1185">Reference proteome</keyword>
<evidence type="ECO:0000256" key="11">
    <source>
        <dbReference type="PIRNR" id="PIRNR005096"/>
    </source>
</evidence>
<proteinExistence type="inferred from homology"/>
<evidence type="ECO:0000256" key="13">
    <source>
        <dbReference type="PIRSR" id="PIRSR005096-2"/>
    </source>
</evidence>
<gene>
    <name evidence="15" type="ORF">GFH32_16670</name>
</gene>
<evidence type="ECO:0000256" key="6">
    <source>
        <dbReference type="ARBA" id="ARBA00013185"/>
    </source>
</evidence>
<keyword evidence="10 11" id="KW-0119">Carbohydrate metabolism</keyword>
<dbReference type="InterPro" id="IPR018052">
    <property type="entry name" value="Ald1_epimerase_CS"/>
</dbReference>
<dbReference type="InterPro" id="IPR047215">
    <property type="entry name" value="Galactose_mutarotase-like"/>
</dbReference>
<feature type="binding site" evidence="14">
    <location>
        <begin position="215"/>
        <end position="217"/>
    </location>
    <ligand>
        <name>beta-D-galactose</name>
        <dbReference type="ChEBI" id="CHEBI:27667"/>
    </ligand>
</feature>
<comment type="catalytic activity">
    <reaction evidence="1 11">
        <text>alpha-D-glucose = beta-D-glucose</text>
        <dbReference type="Rhea" id="RHEA:10264"/>
        <dbReference type="ChEBI" id="CHEBI:15903"/>
        <dbReference type="ChEBI" id="CHEBI:17925"/>
        <dbReference type="EC" id="5.1.3.3"/>
    </reaction>
</comment>
<dbReference type="PANTHER" id="PTHR10091:SF0">
    <property type="entry name" value="GALACTOSE MUTAROTASE"/>
    <property type="match status" value="1"/>
</dbReference>
<feature type="active site" description="Proton donor" evidence="12">
    <location>
        <position position="215"/>
    </location>
</feature>
<feature type="binding site" evidence="14">
    <location>
        <begin position="118"/>
        <end position="119"/>
    </location>
    <ligand>
        <name>beta-D-galactose</name>
        <dbReference type="ChEBI" id="CHEBI:27667"/>
    </ligand>
</feature>
<comment type="cofactor">
    <cofactor evidence="2">
        <name>Ca(2+)</name>
        <dbReference type="ChEBI" id="CHEBI:29108"/>
    </cofactor>
</comment>
<sequence>MNSKLTNLLLGCVLLAMLSCQQGTKQDKSGPSSNTSKDLLDTAQFNEEIEGKLAKLYVLKNAKGATVYLTDFGARLVGLLVPNKDGALTDVVLGFNKASLYNNPEEPYFGPIVGPFGNRIAKGKFSIDGETFTTPTNNGPNTLHGGFKGVHFANWNAKQLDEKSVVFSYTLPDKNEGFPGNIQMEVSYSLSDNNELTIAYKASSDKKTVINLTNHAYFNLNGEGSGTITDHQLTLFANEITPVDSTLIPTGELTSVKGTAFDFTTAKKIGKDIEQQDDQLRYGKGYDHNFVLNGTKENGLNHAAKVLGDKSGILMDIYTEEPGIQFYSGNFMAEKVTLKYGNKDSFRTGFCLEPQHFPDAPNQPNFPSTILKPGETYSTKSIYKFSVQ</sequence>